<evidence type="ECO:0000313" key="2">
    <source>
        <dbReference type="Proteomes" id="UP000015105"/>
    </source>
</evidence>
<evidence type="ECO:0000313" key="1">
    <source>
        <dbReference type="EnsemblPlants" id="AET5Gv20598600.6"/>
    </source>
</evidence>
<name>A0A453L203_AEGTS</name>
<sequence>VLPRILNDTIQLEIGMKINQIFPNIPDQVLLYLNGSQHTFYFHIKFEWS</sequence>
<reference evidence="2" key="1">
    <citation type="journal article" date="2014" name="Science">
        <title>Ancient hybridizations among the ancestral genomes of bread wheat.</title>
        <authorList>
            <consortium name="International Wheat Genome Sequencing Consortium,"/>
            <person name="Marcussen T."/>
            <person name="Sandve S.R."/>
            <person name="Heier L."/>
            <person name="Spannagl M."/>
            <person name="Pfeifer M."/>
            <person name="Jakobsen K.S."/>
            <person name="Wulff B.B."/>
            <person name="Steuernagel B."/>
            <person name="Mayer K.F."/>
            <person name="Olsen O.A."/>
        </authorList>
    </citation>
    <scope>NUCLEOTIDE SEQUENCE [LARGE SCALE GENOMIC DNA]</scope>
    <source>
        <strain evidence="2">cv. AL8/78</strain>
    </source>
</reference>
<keyword evidence="2" id="KW-1185">Reference proteome</keyword>
<organism evidence="1 2">
    <name type="scientific">Aegilops tauschii subsp. strangulata</name>
    <name type="common">Goatgrass</name>
    <dbReference type="NCBI Taxonomy" id="200361"/>
    <lineage>
        <taxon>Eukaryota</taxon>
        <taxon>Viridiplantae</taxon>
        <taxon>Streptophyta</taxon>
        <taxon>Embryophyta</taxon>
        <taxon>Tracheophyta</taxon>
        <taxon>Spermatophyta</taxon>
        <taxon>Magnoliopsida</taxon>
        <taxon>Liliopsida</taxon>
        <taxon>Poales</taxon>
        <taxon>Poaceae</taxon>
        <taxon>BOP clade</taxon>
        <taxon>Pooideae</taxon>
        <taxon>Triticodae</taxon>
        <taxon>Triticeae</taxon>
        <taxon>Triticinae</taxon>
        <taxon>Aegilops</taxon>
    </lineage>
</organism>
<proteinExistence type="predicted"/>
<protein>
    <submittedName>
        <fullName evidence="1">Uncharacterized protein</fullName>
    </submittedName>
</protein>
<dbReference type="AlphaFoldDB" id="A0A453L203"/>
<dbReference type="Gramene" id="AET5Gv20598600.6">
    <property type="protein sequence ID" value="AET5Gv20598600.6"/>
    <property type="gene ID" value="AET5Gv20598600"/>
</dbReference>
<reference evidence="1" key="5">
    <citation type="journal article" date="2021" name="G3 (Bethesda)">
        <title>Aegilops tauschii genome assembly Aet v5.0 features greater sequence contiguity and improved annotation.</title>
        <authorList>
            <person name="Wang L."/>
            <person name="Zhu T."/>
            <person name="Rodriguez J.C."/>
            <person name="Deal K.R."/>
            <person name="Dubcovsky J."/>
            <person name="McGuire P.E."/>
            <person name="Lux T."/>
            <person name="Spannagl M."/>
            <person name="Mayer K.F.X."/>
            <person name="Baldrich P."/>
            <person name="Meyers B.C."/>
            <person name="Huo N."/>
            <person name="Gu Y.Q."/>
            <person name="Zhou H."/>
            <person name="Devos K.M."/>
            <person name="Bennetzen J.L."/>
            <person name="Unver T."/>
            <person name="Budak H."/>
            <person name="Gulick P.J."/>
            <person name="Galiba G."/>
            <person name="Kalapos B."/>
            <person name="Nelson D.R."/>
            <person name="Li P."/>
            <person name="You F.M."/>
            <person name="Luo M.C."/>
            <person name="Dvorak J."/>
        </authorList>
    </citation>
    <scope>NUCLEOTIDE SEQUENCE [LARGE SCALE GENOMIC DNA]</scope>
    <source>
        <strain evidence="1">cv. AL8/78</strain>
    </source>
</reference>
<dbReference type="Proteomes" id="UP000015105">
    <property type="component" value="Chromosome 5D"/>
</dbReference>
<reference evidence="1" key="3">
    <citation type="journal article" date="2017" name="Nature">
        <title>Genome sequence of the progenitor of the wheat D genome Aegilops tauschii.</title>
        <authorList>
            <person name="Luo M.C."/>
            <person name="Gu Y.Q."/>
            <person name="Puiu D."/>
            <person name="Wang H."/>
            <person name="Twardziok S.O."/>
            <person name="Deal K.R."/>
            <person name="Huo N."/>
            <person name="Zhu T."/>
            <person name="Wang L."/>
            <person name="Wang Y."/>
            <person name="McGuire P.E."/>
            <person name="Liu S."/>
            <person name="Long H."/>
            <person name="Ramasamy R.K."/>
            <person name="Rodriguez J.C."/>
            <person name="Van S.L."/>
            <person name="Yuan L."/>
            <person name="Wang Z."/>
            <person name="Xia Z."/>
            <person name="Xiao L."/>
            <person name="Anderson O.D."/>
            <person name="Ouyang S."/>
            <person name="Liang Y."/>
            <person name="Zimin A.V."/>
            <person name="Pertea G."/>
            <person name="Qi P."/>
            <person name="Bennetzen J.L."/>
            <person name="Dai X."/>
            <person name="Dawson M.W."/>
            <person name="Muller H.G."/>
            <person name="Kugler K."/>
            <person name="Rivarola-Duarte L."/>
            <person name="Spannagl M."/>
            <person name="Mayer K.F.X."/>
            <person name="Lu F.H."/>
            <person name="Bevan M.W."/>
            <person name="Leroy P."/>
            <person name="Li P."/>
            <person name="You F.M."/>
            <person name="Sun Q."/>
            <person name="Liu Z."/>
            <person name="Lyons E."/>
            <person name="Wicker T."/>
            <person name="Salzberg S.L."/>
            <person name="Devos K.M."/>
            <person name="Dvorak J."/>
        </authorList>
    </citation>
    <scope>NUCLEOTIDE SEQUENCE [LARGE SCALE GENOMIC DNA]</scope>
    <source>
        <strain evidence="1">cv. AL8/78</strain>
    </source>
</reference>
<accession>A0A453L203</accession>
<reference evidence="1" key="4">
    <citation type="submission" date="2019-03" db="UniProtKB">
        <authorList>
            <consortium name="EnsemblPlants"/>
        </authorList>
    </citation>
    <scope>IDENTIFICATION</scope>
</reference>
<dbReference type="EnsemblPlants" id="AET5Gv20598600.6">
    <property type="protein sequence ID" value="AET5Gv20598600.6"/>
    <property type="gene ID" value="AET5Gv20598600"/>
</dbReference>
<reference evidence="2" key="2">
    <citation type="journal article" date="2017" name="Nat. Plants">
        <title>The Aegilops tauschii genome reveals multiple impacts of transposons.</title>
        <authorList>
            <person name="Zhao G."/>
            <person name="Zou C."/>
            <person name="Li K."/>
            <person name="Wang K."/>
            <person name="Li T."/>
            <person name="Gao L."/>
            <person name="Zhang X."/>
            <person name="Wang H."/>
            <person name="Yang Z."/>
            <person name="Liu X."/>
            <person name="Jiang W."/>
            <person name="Mao L."/>
            <person name="Kong X."/>
            <person name="Jiao Y."/>
            <person name="Jia J."/>
        </authorList>
    </citation>
    <scope>NUCLEOTIDE SEQUENCE [LARGE SCALE GENOMIC DNA]</scope>
    <source>
        <strain evidence="2">cv. AL8/78</strain>
    </source>
</reference>